<dbReference type="EMBL" id="ON932078">
    <property type="protein sequence ID" value="UYA98625.1"/>
    <property type="molecule type" value="Genomic_DNA"/>
</dbReference>
<dbReference type="Proteomes" id="UP001164571">
    <property type="component" value="Segment"/>
</dbReference>
<sequence>MVRWLQASLRLALQGGEVAHDDHRVGRQAPVCRQPSHCGRHEGTMTKALRVQTPEGPVFCAVAGEIPVLRSVVAALKAGEAIEPLVSGNSTVLIIKGGQATVVSGKKSWPDDAPIFIGSGAGIARGAYHVSKSAAKAVAAACAIDMYSAAPIVKLKTG</sequence>
<protein>
    <submittedName>
        <fullName evidence="1">Uncharacterized protein</fullName>
    </submittedName>
</protein>
<name>A0A9X9JMM4_9CAUD</name>
<accession>A0A9X9JMM4</accession>
<proteinExistence type="predicted"/>
<organism evidence="1 2">
    <name type="scientific">Xanthomonas phage vB_Xar_IVIA-DoCa4</name>
    <dbReference type="NCBI Taxonomy" id="2975531"/>
    <lineage>
        <taxon>Viruses</taxon>
        <taxon>Duplodnaviria</taxon>
        <taxon>Heunggongvirae</taxon>
        <taxon>Uroviricota</taxon>
        <taxon>Caudoviricetes</taxon>
        <taxon>Autographivirales</taxon>
        <taxon>Autonotataviridae</taxon>
        <taxon>Gujervirinae</taxon>
        <taxon>Pradovirus</taxon>
        <taxon>Pradovirus IVIADoCa4</taxon>
    </lineage>
</organism>
<evidence type="ECO:0000313" key="1">
    <source>
        <dbReference type="EMBL" id="UYA98625.1"/>
    </source>
</evidence>
<reference evidence="1" key="1">
    <citation type="submission" date="2022-07" db="EMBL/GenBank/DDBJ databases">
        <title>Comparative analysis of new lytic phages for the biological control of phytopathogenic Xanthomonas spp.</title>
        <authorList>
            <person name="Domingo-Calap M.L."/>
            <person name="Bernabeu-Gimeno M."/>
            <person name="Aure C.M."/>
            <person name="Marco-Noales E."/>
            <person name="Domingo-Calap P."/>
        </authorList>
    </citation>
    <scope>NUCLEOTIDE SEQUENCE</scope>
</reference>
<evidence type="ECO:0000313" key="2">
    <source>
        <dbReference type="Proteomes" id="UP001164571"/>
    </source>
</evidence>
<gene>
    <name evidence="1" type="ORF">IVIADoCa4_5</name>
</gene>
<keyword evidence="2" id="KW-1185">Reference proteome</keyword>